<feature type="chain" id="PRO_5013290885" description="Secreted protein" evidence="1">
    <location>
        <begin position="28"/>
        <end position="158"/>
    </location>
</feature>
<keyword evidence="1" id="KW-0732">Signal</keyword>
<evidence type="ECO:0000313" key="3">
    <source>
        <dbReference type="Proteomes" id="UP000186132"/>
    </source>
</evidence>
<accession>A0A1M5C5I7</accession>
<evidence type="ECO:0000256" key="1">
    <source>
        <dbReference type="SAM" id="SignalP"/>
    </source>
</evidence>
<organism evidence="2 3">
    <name type="scientific">Jatrophihabitans endophyticus</name>
    <dbReference type="NCBI Taxonomy" id="1206085"/>
    <lineage>
        <taxon>Bacteria</taxon>
        <taxon>Bacillati</taxon>
        <taxon>Actinomycetota</taxon>
        <taxon>Actinomycetes</taxon>
        <taxon>Jatrophihabitantales</taxon>
        <taxon>Jatrophihabitantaceae</taxon>
        <taxon>Jatrophihabitans</taxon>
    </lineage>
</organism>
<dbReference type="AlphaFoldDB" id="A0A1M5C5I7"/>
<evidence type="ECO:0000313" key="2">
    <source>
        <dbReference type="EMBL" id="SHF49682.1"/>
    </source>
</evidence>
<name>A0A1M5C5I7_9ACTN</name>
<reference evidence="2 3" key="1">
    <citation type="submission" date="2016-11" db="EMBL/GenBank/DDBJ databases">
        <authorList>
            <person name="Jaros S."/>
            <person name="Januszkiewicz K."/>
            <person name="Wedrychowicz H."/>
        </authorList>
    </citation>
    <scope>NUCLEOTIDE SEQUENCE [LARGE SCALE GENOMIC DNA]</scope>
    <source>
        <strain evidence="2 3">DSM 45627</strain>
    </source>
</reference>
<keyword evidence="3" id="KW-1185">Reference proteome</keyword>
<dbReference type="STRING" id="1206085.SAMN05443575_0104"/>
<dbReference type="EMBL" id="FQVU01000001">
    <property type="protein sequence ID" value="SHF49682.1"/>
    <property type="molecule type" value="Genomic_DNA"/>
</dbReference>
<proteinExistence type="predicted"/>
<feature type="signal peptide" evidence="1">
    <location>
        <begin position="1"/>
        <end position="27"/>
    </location>
</feature>
<gene>
    <name evidence="2" type="ORF">SAMN05443575_0104</name>
</gene>
<dbReference type="Proteomes" id="UP000186132">
    <property type="component" value="Unassembled WGS sequence"/>
</dbReference>
<evidence type="ECO:0008006" key="4">
    <source>
        <dbReference type="Google" id="ProtNLM"/>
    </source>
</evidence>
<sequence length="158" mass="16789">MRRIGTAFGVGAASVAGLMIAASPAAAASGEYDIATYQSWVNGTYWCVNNAQNSAYGCLEVRGDYLQVGDVKADGRRTGMQWSTSGGRKGLCVNTAGKDFSFTPPTQQPSGKHLCNKDFGEGATITFRVGSCDASAHDCTNLANWSQWSDWISRKNAS</sequence>
<protein>
    <recommendedName>
        <fullName evidence="4">Secreted protein</fullName>
    </recommendedName>
</protein>